<evidence type="ECO:0000313" key="6">
    <source>
        <dbReference type="Proteomes" id="UP001295423"/>
    </source>
</evidence>
<dbReference type="GO" id="GO:0009898">
    <property type="term" value="C:cytoplasmic side of plasma membrane"/>
    <property type="evidence" value="ECO:0007669"/>
    <property type="project" value="TreeGrafter"/>
</dbReference>
<comment type="subcellular location">
    <subcellularLocation>
        <location evidence="1">Endosome</location>
    </subcellularLocation>
</comment>
<keyword evidence="6" id="KW-1185">Reference proteome</keyword>
<evidence type="ECO:0008006" key="7">
    <source>
        <dbReference type="Google" id="ProtNLM"/>
    </source>
</evidence>
<organism evidence="5 6">
    <name type="scientific">Cylindrotheca closterium</name>
    <dbReference type="NCBI Taxonomy" id="2856"/>
    <lineage>
        <taxon>Eukaryota</taxon>
        <taxon>Sar</taxon>
        <taxon>Stramenopiles</taxon>
        <taxon>Ochrophyta</taxon>
        <taxon>Bacillariophyta</taxon>
        <taxon>Bacillariophyceae</taxon>
        <taxon>Bacillariophycidae</taxon>
        <taxon>Bacillariales</taxon>
        <taxon>Bacillariaceae</taxon>
        <taxon>Cylindrotheca</taxon>
    </lineage>
</organism>
<evidence type="ECO:0000256" key="2">
    <source>
        <dbReference type="ARBA" id="ARBA00006190"/>
    </source>
</evidence>
<proteinExistence type="inferred from homology"/>
<gene>
    <name evidence="5" type="ORF">CYCCA115_LOCUS14054</name>
</gene>
<dbReference type="AlphaFoldDB" id="A0AAD2FTQ9"/>
<feature type="compositionally biased region" description="Low complexity" evidence="4">
    <location>
        <begin position="18"/>
        <end position="27"/>
    </location>
</feature>
<accession>A0AAD2FTQ9</accession>
<evidence type="ECO:0000256" key="1">
    <source>
        <dbReference type="ARBA" id="ARBA00004177"/>
    </source>
</evidence>
<feature type="compositionally biased region" description="Low complexity" evidence="4">
    <location>
        <begin position="1"/>
        <end position="10"/>
    </location>
</feature>
<feature type="compositionally biased region" description="Basic and acidic residues" evidence="4">
    <location>
        <begin position="461"/>
        <end position="472"/>
    </location>
</feature>
<dbReference type="Proteomes" id="UP001295423">
    <property type="component" value="Unassembled WGS sequence"/>
</dbReference>
<feature type="region of interest" description="Disordered" evidence="4">
    <location>
        <begin position="428"/>
        <end position="472"/>
    </location>
</feature>
<evidence type="ECO:0000313" key="5">
    <source>
        <dbReference type="EMBL" id="CAJ1953454.1"/>
    </source>
</evidence>
<dbReference type="InterPro" id="IPR005024">
    <property type="entry name" value="Snf7_fam"/>
</dbReference>
<dbReference type="EMBL" id="CAKOGP040001825">
    <property type="protein sequence ID" value="CAJ1953454.1"/>
    <property type="molecule type" value="Genomic_DNA"/>
</dbReference>
<protein>
    <recommendedName>
        <fullName evidence="7">Charged multivesicular body protein 7</fullName>
    </recommendedName>
</protein>
<feature type="region of interest" description="Disordered" evidence="4">
    <location>
        <begin position="1"/>
        <end position="55"/>
    </location>
</feature>
<evidence type="ECO:0000256" key="4">
    <source>
        <dbReference type="SAM" id="MobiDB-lite"/>
    </source>
</evidence>
<dbReference type="GO" id="GO:0006900">
    <property type="term" value="P:vesicle budding from membrane"/>
    <property type="evidence" value="ECO:0007669"/>
    <property type="project" value="TreeGrafter"/>
</dbReference>
<comment type="similarity">
    <text evidence="2">Belongs to the SNF7 family.</text>
</comment>
<sequence length="472" mass="52283">MLSLFSSLSAEPEEVSSVEETATTEGSLEAPLHNASLDDMTRPQSTSEPSSWNEAHDRYCKDKGVLRASIHVVIQEVSKAVDYELPWDLPSPSAFVTTIDEVVAPSTNNERTGVDRETSRGIRQMMWNGARKLGSSLVSTVFQDALVDDVDLNTEGEAIQEISNTTTASSPALNWDQPIIHVAHTNHCLQVIDEVIYRLTKSEQSAFKIMEKSEFRQFCSQTNDDLLSRLPPNDLDWLLEILVRKGQAKVVKNEGLSELVVVSSSTLPTVTGSTIDVGIALHKLKQAQNALEHRMEVWSVSIQECRKKAARHKVDKQTSLAIVQLRKSKLLQERIDSSANALLELEKIQSTIEITQNNQAILGLVAEGSEQLRNLTQQTSLEEIDEIKEGLEEDITVANQINETLSFNSPVDEDALLAELEMLTLIDNTTSKTPGDGSVRHNTSRKDEKKLTTHATPPEVAQEKESRQLLAA</sequence>
<dbReference type="PANTHER" id="PTHR22761">
    <property type="entry name" value="CHARGED MULTIVESICULAR BODY PROTEIN"/>
    <property type="match status" value="1"/>
</dbReference>
<feature type="compositionally biased region" description="Polar residues" evidence="4">
    <location>
        <begin position="42"/>
        <end position="53"/>
    </location>
</feature>
<dbReference type="GO" id="GO:0005771">
    <property type="term" value="C:multivesicular body"/>
    <property type="evidence" value="ECO:0007669"/>
    <property type="project" value="TreeGrafter"/>
</dbReference>
<dbReference type="Pfam" id="PF03357">
    <property type="entry name" value="Snf7"/>
    <property type="match status" value="1"/>
</dbReference>
<name>A0AAD2FTQ9_9STRA</name>
<dbReference type="PANTHER" id="PTHR22761:SF10">
    <property type="entry name" value="GH13992P"/>
    <property type="match status" value="1"/>
</dbReference>
<comment type="caution">
    <text evidence="5">The sequence shown here is derived from an EMBL/GenBank/DDBJ whole genome shotgun (WGS) entry which is preliminary data.</text>
</comment>
<dbReference type="GO" id="GO:0000815">
    <property type="term" value="C:ESCRT III complex"/>
    <property type="evidence" value="ECO:0007669"/>
    <property type="project" value="TreeGrafter"/>
</dbReference>
<dbReference type="GO" id="GO:0032511">
    <property type="term" value="P:late endosome to vacuole transport via multivesicular body sorting pathway"/>
    <property type="evidence" value="ECO:0007669"/>
    <property type="project" value="TreeGrafter"/>
</dbReference>
<reference evidence="5" key="1">
    <citation type="submission" date="2023-08" db="EMBL/GenBank/DDBJ databases">
        <authorList>
            <person name="Audoor S."/>
            <person name="Bilcke G."/>
        </authorList>
    </citation>
    <scope>NUCLEOTIDE SEQUENCE</scope>
</reference>
<evidence type="ECO:0000256" key="3">
    <source>
        <dbReference type="ARBA" id="ARBA00022753"/>
    </source>
</evidence>
<keyword evidence="3" id="KW-0967">Endosome</keyword>